<evidence type="ECO:0000256" key="1">
    <source>
        <dbReference type="PROSITE-ProRule" id="PRU00339"/>
    </source>
</evidence>
<accession>A0ABU8EMM2</accession>
<name>A0ABU8EMM2_9GAMM</name>
<dbReference type="InterPro" id="IPR019734">
    <property type="entry name" value="TPR_rpt"/>
</dbReference>
<dbReference type="Pfam" id="PF00756">
    <property type="entry name" value="Esterase"/>
    <property type="match status" value="1"/>
</dbReference>
<dbReference type="SUPFAM" id="SSF48452">
    <property type="entry name" value="TPR-like"/>
    <property type="match status" value="1"/>
</dbReference>
<evidence type="ECO:0000313" key="4">
    <source>
        <dbReference type="Proteomes" id="UP001382455"/>
    </source>
</evidence>
<dbReference type="SUPFAM" id="SSF53474">
    <property type="entry name" value="alpha/beta-Hydrolases"/>
    <property type="match status" value="1"/>
</dbReference>
<reference evidence="3 4" key="1">
    <citation type="submission" date="2023-12" db="EMBL/GenBank/DDBJ databases">
        <title>Friends and Foes: Symbiotic and Algicidal bacterial influence on Karenia brevis blooms.</title>
        <authorList>
            <person name="Fei C."/>
            <person name="Mohamed A.R."/>
            <person name="Booker A."/>
            <person name="Arshad M."/>
            <person name="Klass S."/>
            <person name="Ahn S."/>
            <person name="Gilbert P.M."/>
            <person name="Heil C.A."/>
            <person name="Martinez J.M."/>
            <person name="Amin S.A."/>
        </authorList>
    </citation>
    <scope>NUCLEOTIDE SEQUENCE [LARGE SCALE GENOMIC DNA]</scope>
    <source>
        <strain evidence="3 4">CE15</strain>
    </source>
</reference>
<dbReference type="PROSITE" id="PS50005">
    <property type="entry name" value="TPR"/>
    <property type="match status" value="1"/>
</dbReference>
<feature type="signal peptide" evidence="2">
    <location>
        <begin position="1"/>
        <end position="21"/>
    </location>
</feature>
<comment type="caution">
    <text evidence="3">The sequence shown here is derived from an EMBL/GenBank/DDBJ whole genome shotgun (WGS) entry which is preliminary data.</text>
</comment>
<dbReference type="Gene3D" id="3.40.50.1820">
    <property type="entry name" value="alpha/beta hydrolase"/>
    <property type="match status" value="1"/>
</dbReference>
<keyword evidence="2" id="KW-0732">Signal</keyword>
<keyword evidence="1" id="KW-0802">TPR repeat</keyword>
<sequence>MRFLICYLMLILALLSTLVKAEQVALKIDDQRFEQPLEFNVQLPKSYSQKQNKRYVLMFDFHPNAKSYLKGMHDWMSHNGEWPWLETIIVTPAYGNPVARLFDATGNTTPLLDFFEAQLVPEIDKQFRTNGFRIFSGFRVNGSVVLSSLVNKPNLFNAHIVISPELTPERVNILKDYGKKLAKLNDKPRYLLFTHGETIKEDHQQHRYSQLKEEISANAPASLQWQYQNYKAHYFMSLPVLSAAYGIEQIFDEIHNGLAPESQIAKQGVDAIVAHYKRLSTEKFGFEVSPKSSINALGFHLLESSPELAIKVFNQALALYPQDAYAYHHLAKAYAQSNKLAKAIELQEKAVSLAANMRTWHKKRQASYLAELKVQAQAL</sequence>
<feature type="repeat" description="TPR" evidence="1">
    <location>
        <begin position="324"/>
        <end position="357"/>
    </location>
</feature>
<evidence type="ECO:0000256" key="2">
    <source>
        <dbReference type="SAM" id="SignalP"/>
    </source>
</evidence>
<dbReference type="Pfam" id="PF13181">
    <property type="entry name" value="TPR_8"/>
    <property type="match status" value="1"/>
</dbReference>
<dbReference type="Proteomes" id="UP001382455">
    <property type="component" value="Unassembled WGS sequence"/>
</dbReference>
<feature type="chain" id="PRO_5045648662" description="Tetratricopeptide repeat protein" evidence="2">
    <location>
        <begin position="22"/>
        <end position="379"/>
    </location>
</feature>
<gene>
    <name evidence="3" type="ORF">WAE96_00430</name>
</gene>
<dbReference type="EMBL" id="JBAWKS010000001">
    <property type="protein sequence ID" value="MEI4548181.1"/>
    <property type="molecule type" value="Genomic_DNA"/>
</dbReference>
<proteinExistence type="predicted"/>
<protein>
    <recommendedName>
        <fullName evidence="5">Tetratricopeptide repeat protein</fullName>
    </recommendedName>
</protein>
<dbReference type="RefSeq" id="WP_336434246.1">
    <property type="nucleotide sequence ID" value="NZ_JBAWKS010000001.1"/>
</dbReference>
<dbReference type="InterPro" id="IPR011990">
    <property type="entry name" value="TPR-like_helical_dom_sf"/>
</dbReference>
<evidence type="ECO:0008006" key="5">
    <source>
        <dbReference type="Google" id="ProtNLM"/>
    </source>
</evidence>
<dbReference type="InterPro" id="IPR000801">
    <property type="entry name" value="Esterase-like"/>
</dbReference>
<dbReference type="Gene3D" id="1.25.40.10">
    <property type="entry name" value="Tetratricopeptide repeat domain"/>
    <property type="match status" value="1"/>
</dbReference>
<evidence type="ECO:0000313" key="3">
    <source>
        <dbReference type="EMBL" id="MEI4548181.1"/>
    </source>
</evidence>
<organism evidence="3 4">
    <name type="scientific">Pseudoalteromonas spongiae</name>
    <dbReference type="NCBI Taxonomy" id="298657"/>
    <lineage>
        <taxon>Bacteria</taxon>
        <taxon>Pseudomonadati</taxon>
        <taxon>Pseudomonadota</taxon>
        <taxon>Gammaproteobacteria</taxon>
        <taxon>Alteromonadales</taxon>
        <taxon>Pseudoalteromonadaceae</taxon>
        <taxon>Pseudoalteromonas</taxon>
    </lineage>
</organism>
<dbReference type="InterPro" id="IPR029058">
    <property type="entry name" value="AB_hydrolase_fold"/>
</dbReference>
<keyword evidence="4" id="KW-1185">Reference proteome</keyword>